<dbReference type="PANTHER" id="PTHR33162">
    <property type="entry name" value="SEC-INDEPENDENT PROTEIN TRANSLOCASE PROTEIN TATA, CHLOROPLASTIC"/>
    <property type="match status" value="1"/>
</dbReference>
<evidence type="ECO:0000256" key="7">
    <source>
        <dbReference type="ARBA" id="ARBA00022989"/>
    </source>
</evidence>
<evidence type="ECO:0000313" key="13">
    <source>
        <dbReference type="Proteomes" id="UP000663570"/>
    </source>
</evidence>
<protein>
    <recommendedName>
        <fullName evidence="10">Sec-independent protein translocase protein TatB</fullName>
    </recommendedName>
</protein>
<dbReference type="Proteomes" id="UP000663570">
    <property type="component" value="Chromosome"/>
</dbReference>
<evidence type="ECO:0000256" key="10">
    <source>
        <dbReference type="HAMAP-Rule" id="MF_00237"/>
    </source>
</evidence>
<gene>
    <name evidence="10 12" type="primary">tatB</name>
    <name evidence="12" type="ORF">JY500_04635</name>
</gene>
<feature type="region of interest" description="Disordered" evidence="11">
    <location>
        <begin position="125"/>
        <end position="162"/>
    </location>
</feature>
<keyword evidence="4" id="KW-0997">Cell inner membrane</keyword>
<evidence type="ECO:0000256" key="8">
    <source>
        <dbReference type="ARBA" id="ARBA00023010"/>
    </source>
</evidence>
<proteinExistence type="inferred from homology"/>
<evidence type="ECO:0000313" key="12">
    <source>
        <dbReference type="EMBL" id="QSI77934.1"/>
    </source>
</evidence>
<evidence type="ECO:0000256" key="9">
    <source>
        <dbReference type="ARBA" id="ARBA00023136"/>
    </source>
</evidence>
<dbReference type="NCBIfam" id="TIGR01410">
    <property type="entry name" value="tatB"/>
    <property type="match status" value="1"/>
</dbReference>
<dbReference type="PRINTS" id="PR01506">
    <property type="entry name" value="TATBPROTEIN"/>
</dbReference>
<dbReference type="HAMAP" id="MF_00237">
    <property type="entry name" value="TatB"/>
    <property type="match status" value="1"/>
</dbReference>
<keyword evidence="6 10" id="KW-0653">Protein transport</keyword>
<evidence type="ECO:0000256" key="2">
    <source>
        <dbReference type="ARBA" id="ARBA00022448"/>
    </source>
</evidence>
<dbReference type="RefSeq" id="WP_206255207.1">
    <property type="nucleotide sequence ID" value="NZ_CP071060.1"/>
</dbReference>
<evidence type="ECO:0000256" key="3">
    <source>
        <dbReference type="ARBA" id="ARBA00022475"/>
    </source>
</evidence>
<keyword evidence="5 10" id="KW-0812">Transmembrane</keyword>
<comment type="function">
    <text evidence="10">Part of the twin-arginine translocation (Tat) system that transports large folded proteins containing a characteristic twin-arginine motif in their signal peptide across membranes. Together with TatC, TatB is part of a receptor directly interacting with Tat signal peptides. TatB may form an oligomeric binding site that transiently accommodates folded Tat precursor proteins before their translocation.</text>
</comment>
<dbReference type="InterPro" id="IPR003369">
    <property type="entry name" value="TatA/B/E"/>
</dbReference>
<dbReference type="Pfam" id="PF02416">
    <property type="entry name" value="TatA_B_E"/>
    <property type="match status" value="1"/>
</dbReference>
<evidence type="ECO:0000256" key="11">
    <source>
        <dbReference type="SAM" id="MobiDB-lite"/>
    </source>
</evidence>
<keyword evidence="13" id="KW-1185">Reference proteome</keyword>
<dbReference type="Gene3D" id="1.20.5.3310">
    <property type="match status" value="1"/>
</dbReference>
<comment type="similarity">
    <text evidence="10">Belongs to the TatB family.</text>
</comment>
<name>A0ABX7M855_9RHOO</name>
<reference evidence="12 13" key="1">
    <citation type="submission" date="2021-02" db="EMBL/GenBank/DDBJ databases">
        <title>Niveibacterium changnyeongensis HC41.</title>
        <authorList>
            <person name="Kang M."/>
        </authorList>
    </citation>
    <scope>NUCLEOTIDE SEQUENCE [LARGE SCALE GENOMIC DNA]</scope>
    <source>
        <strain evidence="12 13">HC41</strain>
    </source>
</reference>
<dbReference type="PANTHER" id="PTHR33162:SF1">
    <property type="entry name" value="SEC-INDEPENDENT PROTEIN TRANSLOCASE PROTEIN TATA, CHLOROPLASTIC"/>
    <property type="match status" value="1"/>
</dbReference>
<evidence type="ECO:0000256" key="1">
    <source>
        <dbReference type="ARBA" id="ARBA00004167"/>
    </source>
</evidence>
<dbReference type="InterPro" id="IPR018448">
    <property type="entry name" value="TatB"/>
</dbReference>
<keyword evidence="3 10" id="KW-1003">Cell membrane</keyword>
<dbReference type="EMBL" id="CP071060">
    <property type="protein sequence ID" value="QSI77934.1"/>
    <property type="molecule type" value="Genomic_DNA"/>
</dbReference>
<evidence type="ECO:0000256" key="6">
    <source>
        <dbReference type="ARBA" id="ARBA00022927"/>
    </source>
</evidence>
<evidence type="ECO:0000256" key="5">
    <source>
        <dbReference type="ARBA" id="ARBA00022692"/>
    </source>
</evidence>
<sequence length="162" mass="17727">MFDVGFSELMVIGLVALVVIGPEKLPRVARTIGHLLGRMQRHVAEVKADISREIQLDEMRRLQSQVVESAREVESSIREQAREFEESMRPVAAEVESAVATGVSEVTAPQVEQLSELAPVRVAKAEAATETPLVESTAEEPTHNDSQLDLFGQPAAGDLTRR</sequence>
<keyword evidence="9 10" id="KW-0472">Membrane</keyword>
<keyword evidence="8 10" id="KW-0811">Translocation</keyword>
<organism evidence="12 13">
    <name type="scientific">Niveibacterium microcysteis</name>
    <dbReference type="NCBI Taxonomy" id="2811415"/>
    <lineage>
        <taxon>Bacteria</taxon>
        <taxon>Pseudomonadati</taxon>
        <taxon>Pseudomonadota</taxon>
        <taxon>Betaproteobacteria</taxon>
        <taxon>Rhodocyclales</taxon>
        <taxon>Rhodocyclaceae</taxon>
        <taxon>Niveibacterium</taxon>
    </lineage>
</organism>
<keyword evidence="2 10" id="KW-0813">Transport</keyword>
<comment type="subunit">
    <text evidence="10">The Tat system comprises two distinct complexes: a TatABC complex, containing multiple copies of TatA, TatB and TatC subunits, and a separate TatA complex, containing only TatA subunits. Substrates initially bind to the TatABC complex, which probably triggers association of the separate TatA complex to form the active translocon.</text>
</comment>
<accession>A0ABX7M855</accession>
<evidence type="ECO:0000256" key="4">
    <source>
        <dbReference type="ARBA" id="ARBA00022519"/>
    </source>
</evidence>
<comment type="subcellular location">
    <subcellularLocation>
        <location evidence="10">Cell membrane</location>
        <topology evidence="10">Single-pass membrane protein</topology>
    </subcellularLocation>
    <subcellularLocation>
        <location evidence="1">Membrane</location>
        <topology evidence="1">Single-pass membrane protein</topology>
    </subcellularLocation>
</comment>
<keyword evidence="7 10" id="KW-1133">Transmembrane helix</keyword>